<dbReference type="InterPro" id="IPR023614">
    <property type="entry name" value="Porin_dom_sf"/>
</dbReference>
<evidence type="ECO:0000256" key="1">
    <source>
        <dbReference type="ARBA" id="ARBA00022448"/>
    </source>
</evidence>
<protein>
    <submittedName>
        <fullName evidence="8">Outer membrane protein (Porin)</fullName>
    </submittedName>
</protein>
<keyword evidence="1" id="KW-0813">Transport</keyword>
<dbReference type="GO" id="GO:0015288">
    <property type="term" value="F:porin activity"/>
    <property type="evidence" value="ECO:0007669"/>
    <property type="project" value="InterPro"/>
</dbReference>
<keyword evidence="5" id="KW-0472">Membrane</keyword>
<keyword evidence="4" id="KW-0406">Ion transport</keyword>
<evidence type="ECO:0000256" key="2">
    <source>
        <dbReference type="ARBA" id="ARBA00022692"/>
    </source>
</evidence>
<name>A0A0G3BWN1_9BURK</name>
<dbReference type="CDD" id="cd00342">
    <property type="entry name" value="gram_neg_porins"/>
    <property type="match status" value="1"/>
</dbReference>
<dbReference type="AlphaFoldDB" id="A0A0G3BWN1"/>
<evidence type="ECO:0000256" key="6">
    <source>
        <dbReference type="SAM" id="SignalP"/>
    </source>
</evidence>
<dbReference type="STRING" id="413882.AAW51_4264"/>
<dbReference type="KEGG" id="pbh:AAW51_4264"/>
<dbReference type="GO" id="GO:0006811">
    <property type="term" value="P:monoatomic ion transport"/>
    <property type="evidence" value="ECO:0007669"/>
    <property type="project" value="UniProtKB-KW"/>
</dbReference>
<dbReference type="SUPFAM" id="SSF56935">
    <property type="entry name" value="Porins"/>
    <property type="match status" value="1"/>
</dbReference>
<dbReference type="EMBL" id="CP011371">
    <property type="protein sequence ID" value="AKJ30955.1"/>
    <property type="molecule type" value="Genomic_DNA"/>
</dbReference>
<sequence length="382" mass="41005">MTGARWAPVAAQQTAVRASSSFNTLPLLLLAALATATPAVAESTLQVAGELNLSLAHYRGHQEAGGLHTQTRLDSYGSRLTLRGTEALGGSLKASFTLASSLGPDDGRGRFCSRDCWVALSGDFGMLKLGRLLPIYDDVSVPWYFIETPGTHNPLALWANCGGGAGLESGCLDNYLPGSLRYDTPRVSGWSASASASRVEDVPEPGRAAKVYTLGGDYRDAGWYMGYAAQIQDDARGAGLRDTGFTVSLLYKGPLTLGLGYEHLRYKMAGGETLRRDYLGLLLARYTGPHATWFNLGRAGSGHGDAARGATVNAVSQLPRSGAWMWSVGQHYKISPTVKLYGFYTEIRNEPHGAYALDAASAKWLGRGRRLSTWALGYIVRF</sequence>
<accession>A0A0G3BWN1</accession>
<dbReference type="InterPro" id="IPR002299">
    <property type="entry name" value="Porin_Neis"/>
</dbReference>
<keyword evidence="3 6" id="KW-0732">Signal</keyword>
<organism evidence="8 9">
    <name type="scientific">Caldimonas brevitalea</name>
    <dbReference type="NCBI Taxonomy" id="413882"/>
    <lineage>
        <taxon>Bacteria</taxon>
        <taxon>Pseudomonadati</taxon>
        <taxon>Pseudomonadota</taxon>
        <taxon>Betaproteobacteria</taxon>
        <taxon>Burkholderiales</taxon>
        <taxon>Sphaerotilaceae</taxon>
        <taxon>Caldimonas</taxon>
    </lineage>
</organism>
<dbReference type="PRINTS" id="PR00184">
    <property type="entry name" value="NEISSPPORIN"/>
</dbReference>
<dbReference type="Pfam" id="PF13609">
    <property type="entry name" value="Porin_4"/>
    <property type="match status" value="1"/>
</dbReference>
<evidence type="ECO:0000313" key="8">
    <source>
        <dbReference type="EMBL" id="AKJ30955.1"/>
    </source>
</evidence>
<gene>
    <name evidence="8" type="ORF">AAW51_4264</name>
</gene>
<keyword evidence="5" id="KW-0998">Cell outer membrane</keyword>
<evidence type="ECO:0000256" key="3">
    <source>
        <dbReference type="ARBA" id="ARBA00022729"/>
    </source>
</evidence>
<reference evidence="8 9" key="1">
    <citation type="submission" date="2015-05" db="EMBL/GenBank/DDBJ databases">
        <authorList>
            <person name="Tang B."/>
            <person name="Yu Y."/>
        </authorList>
    </citation>
    <scope>NUCLEOTIDE SEQUENCE [LARGE SCALE GENOMIC DNA]</scope>
    <source>
        <strain evidence="8 9">DSM 7029</strain>
    </source>
</reference>
<evidence type="ECO:0000313" key="9">
    <source>
        <dbReference type="Proteomes" id="UP000035352"/>
    </source>
</evidence>
<proteinExistence type="predicted"/>
<evidence type="ECO:0000256" key="5">
    <source>
        <dbReference type="ARBA" id="ARBA00023237"/>
    </source>
</evidence>
<keyword evidence="2" id="KW-0812">Transmembrane</keyword>
<dbReference type="Gene3D" id="2.40.160.10">
    <property type="entry name" value="Porin"/>
    <property type="match status" value="1"/>
</dbReference>
<evidence type="ECO:0000259" key="7">
    <source>
        <dbReference type="Pfam" id="PF13609"/>
    </source>
</evidence>
<evidence type="ECO:0000256" key="4">
    <source>
        <dbReference type="ARBA" id="ARBA00023065"/>
    </source>
</evidence>
<dbReference type="GO" id="GO:0016020">
    <property type="term" value="C:membrane"/>
    <property type="evidence" value="ECO:0007669"/>
    <property type="project" value="InterPro"/>
</dbReference>
<dbReference type="InterPro" id="IPR033900">
    <property type="entry name" value="Gram_neg_porin_domain"/>
</dbReference>
<feature type="chain" id="PRO_5002551872" evidence="6">
    <location>
        <begin position="42"/>
        <end position="382"/>
    </location>
</feature>
<feature type="signal peptide" evidence="6">
    <location>
        <begin position="1"/>
        <end position="41"/>
    </location>
</feature>
<feature type="domain" description="Porin" evidence="7">
    <location>
        <begin position="30"/>
        <end position="350"/>
    </location>
</feature>
<keyword evidence="9" id="KW-1185">Reference proteome</keyword>
<dbReference type="Proteomes" id="UP000035352">
    <property type="component" value="Chromosome"/>
</dbReference>